<feature type="chain" id="PRO_5046746300" evidence="2">
    <location>
        <begin position="25"/>
        <end position="116"/>
    </location>
</feature>
<proteinExistence type="predicted"/>
<gene>
    <name evidence="3" type="ORF">RM530_06590</name>
</gene>
<dbReference type="Proteomes" id="UP001254608">
    <property type="component" value="Unassembled WGS sequence"/>
</dbReference>
<evidence type="ECO:0000256" key="1">
    <source>
        <dbReference type="SAM" id="MobiDB-lite"/>
    </source>
</evidence>
<evidence type="ECO:0000313" key="3">
    <source>
        <dbReference type="EMBL" id="MDT0497033.1"/>
    </source>
</evidence>
<name>A0ABU2WGN1_9GAMM</name>
<evidence type="ECO:0000313" key="4">
    <source>
        <dbReference type="Proteomes" id="UP001254608"/>
    </source>
</evidence>
<keyword evidence="2" id="KW-0732">Signal</keyword>
<feature type="signal peptide" evidence="2">
    <location>
        <begin position="1"/>
        <end position="24"/>
    </location>
</feature>
<evidence type="ECO:0000256" key="2">
    <source>
        <dbReference type="SAM" id="SignalP"/>
    </source>
</evidence>
<comment type="caution">
    <text evidence="3">The sequence shown here is derived from an EMBL/GenBank/DDBJ whole genome shotgun (WGS) entry which is preliminary data.</text>
</comment>
<organism evidence="3 4">
    <name type="scientific">Banduia mediterranea</name>
    <dbReference type="NCBI Taxonomy" id="3075609"/>
    <lineage>
        <taxon>Bacteria</taxon>
        <taxon>Pseudomonadati</taxon>
        <taxon>Pseudomonadota</taxon>
        <taxon>Gammaproteobacteria</taxon>
        <taxon>Nevskiales</taxon>
        <taxon>Algiphilaceae</taxon>
        <taxon>Banduia</taxon>
    </lineage>
</organism>
<dbReference type="EMBL" id="JAVRIC010000007">
    <property type="protein sequence ID" value="MDT0497033.1"/>
    <property type="molecule type" value="Genomic_DNA"/>
</dbReference>
<accession>A0ABU2WGN1</accession>
<protein>
    <submittedName>
        <fullName evidence="3">Uncharacterized protein</fullName>
    </submittedName>
</protein>
<feature type="region of interest" description="Disordered" evidence="1">
    <location>
        <begin position="23"/>
        <end position="49"/>
    </location>
</feature>
<keyword evidence="4" id="KW-1185">Reference proteome</keyword>
<sequence>MNARISTHRAMILAALLMAGTVHARPEGKDSSQSQAAEEPTVGPAAGLGATIVGDQDAALGLFIVPWKEERPDDLDHPPRIIVSTPTAISADSFERDAEYEDSRTAYRRARLERTR</sequence>
<dbReference type="RefSeq" id="WP_311364427.1">
    <property type="nucleotide sequence ID" value="NZ_JAVRIC010000007.1"/>
</dbReference>
<reference evidence="3 4" key="1">
    <citation type="submission" date="2023-09" db="EMBL/GenBank/DDBJ databases">
        <authorList>
            <person name="Rey-Velasco X."/>
        </authorList>
    </citation>
    <scope>NUCLEOTIDE SEQUENCE [LARGE SCALE GENOMIC DNA]</scope>
    <source>
        <strain evidence="3 4">W345</strain>
    </source>
</reference>